<protein>
    <submittedName>
        <fullName evidence="8">Serine/threonine protein kinase</fullName>
    </submittedName>
</protein>
<keyword evidence="2" id="KW-0808">Transferase</keyword>
<evidence type="ECO:0000256" key="3">
    <source>
        <dbReference type="ARBA" id="ARBA00022741"/>
    </source>
</evidence>
<evidence type="ECO:0000256" key="1">
    <source>
        <dbReference type="ARBA" id="ARBA00022527"/>
    </source>
</evidence>
<evidence type="ECO:0000313" key="8">
    <source>
        <dbReference type="EMBL" id="SKC91126.1"/>
    </source>
</evidence>
<proteinExistence type="predicted"/>
<dbReference type="InterPro" id="IPR000719">
    <property type="entry name" value="Prot_kinase_dom"/>
</dbReference>
<keyword evidence="4 8" id="KW-0418">Kinase</keyword>
<feature type="domain" description="Protein kinase" evidence="7">
    <location>
        <begin position="17"/>
        <end position="259"/>
    </location>
</feature>
<feature type="transmembrane region" description="Helical" evidence="6">
    <location>
        <begin position="273"/>
        <end position="294"/>
    </location>
</feature>
<evidence type="ECO:0000256" key="4">
    <source>
        <dbReference type="ARBA" id="ARBA00022777"/>
    </source>
</evidence>
<dbReference type="Pfam" id="PF00069">
    <property type="entry name" value="Pkinase"/>
    <property type="match status" value="1"/>
</dbReference>
<name>A0A1T5MSC7_9FIRM</name>
<dbReference type="Proteomes" id="UP000190285">
    <property type="component" value="Unassembled WGS sequence"/>
</dbReference>
<evidence type="ECO:0000259" key="7">
    <source>
        <dbReference type="PROSITE" id="PS50011"/>
    </source>
</evidence>
<dbReference type="SMART" id="SM00220">
    <property type="entry name" value="S_TKc"/>
    <property type="match status" value="1"/>
</dbReference>
<keyword evidence="5" id="KW-0067">ATP-binding</keyword>
<evidence type="ECO:0000256" key="5">
    <source>
        <dbReference type="ARBA" id="ARBA00022840"/>
    </source>
</evidence>
<dbReference type="InterPro" id="IPR011009">
    <property type="entry name" value="Kinase-like_dom_sf"/>
</dbReference>
<dbReference type="PANTHER" id="PTHR24345:SF0">
    <property type="entry name" value="CELL CYCLE SERINE_THREONINE-PROTEIN KINASE CDC5_MSD2"/>
    <property type="match status" value="1"/>
</dbReference>
<dbReference type="EMBL" id="FUZT01000024">
    <property type="protein sequence ID" value="SKC91126.1"/>
    <property type="molecule type" value="Genomic_DNA"/>
</dbReference>
<dbReference type="SUPFAM" id="SSF56112">
    <property type="entry name" value="Protein kinase-like (PK-like)"/>
    <property type="match status" value="1"/>
</dbReference>
<evidence type="ECO:0000256" key="2">
    <source>
        <dbReference type="ARBA" id="ARBA00022679"/>
    </source>
</evidence>
<dbReference type="OrthoDB" id="583109at2"/>
<keyword evidence="3" id="KW-0547">Nucleotide-binding</keyword>
<dbReference type="PROSITE" id="PS50011">
    <property type="entry name" value="PROTEIN_KINASE_DOM"/>
    <property type="match status" value="1"/>
</dbReference>
<reference evidence="9" key="1">
    <citation type="submission" date="2017-02" db="EMBL/GenBank/DDBJ databases">
        <authorList>
            <person name="Varghese N."/>
            <person name="Submissions S."/>
        </authorList>
    </citation>
    <scope>NUCLEOTIDE SEQUENCE [LARGE SCALE GENOMIC DNA]</scope>
    <source>
        <strain evidence="9">M1</strain>
    </source>
</reference>
<keyword evidence="6" id="KW-0812">Transmembrane</keyword>
<evidence type="ECO:0000313" key="9">
    <source>
        <dbReference type="Proteomes" id="UP000190285"/>
    </source>
</evidence>
<dbReference type="AlphaFoldDB" id="A0A1T5MSC7"/>
<dbReference type="GO" id="GO:0004674">
    <property type="term" value="F:protein serine/threonine kinase activity"/>
    <property type="evidence" value="ECO:0007669"/>
    <property type="project" value="UniProtKB-KW"/>
</dbReference>
<sequence>MGLEGKIITGKWNKNSYKIISLLGKGGIGKVYKALNMKDKTYYALKISEDLHSITKESNMLDKFHQIRTIPSAIELDDYEEAGKTYYFIVLEYIYGENLKRYILKNKLNLKEIVGIVIIIGEVIEQFHKKGYIFGDLKLENIMMDKRNGEIRIIDLGSVVPIGASIKEFTPLYDRAKWDMGFRRADVKYDLFAICMIFVNLILRNENKLLDMEISHIIKELKKRKINKKIIRLIIMGLYQKNILFEEFLNELKKTYKTLRNEMKIRYNDRVNLIINVFFITSFLSFVIILAFSIKSI</sequence>
<keyword evidence="6" id="KW-0472">Membrane</keyword>
<dbReference type="Gene3D" id="1.10.510.10">
    <property type="entry name" value="Transferase(Phosphotransferase) domain 1"/>
    <property type="match status" value="1"/>
</dbReference>
<dbReference type="GO" id="GO:0005524">
    <property type="term" value="F:ATP binding"/>
    <property type="evidence" value="ECO:0007669"/>
    <property type="project" value="UniProtKB-KW"/>
</dbReference>
<accession>A0A1T5MSC7</accession>
<keyword evidence="6" id="KW-1133">Transmembrane helix</keyword>
<dbReference type="RefSeq" id="WP_079495848.1">
    <property type="nucleotide sequence ID" value="NZ_FUZT01000024.1"/>
</dbReference>
<dbReference type="PANTHER" id="PTHR24345">
    <property type="entry name" value="SERINE/THREONINE-PROTEIN KINASE PLK"/>
    <property type="match status" value="1"/>
</dbReference>
<evidence type="ECO:0000256" key="6">
    <source>
        <dbReference type="SAM" id="Phobius"/>
    </source>
</evidence>
<keyword evidence="1 8" id="KW-0723">Serine/threonine-protein kinase</keyword>
<keyword evidence="9" id="KW-1185">Reference proteome</keyword>
<gene>
    <name evidence="8" type="ORF">SAMN02194393_05262</name>
</gene>
<dbReference type="STRING" id="36842.SAMN02194393_05262"/>
<organism evidence="8 9">
    <name type="scientific">Maledivibacter halophilus</name>
    <dbReference type="NCBI Taxonomy" id="36842"/>
    <lineage>
        <taxon>Bacteria</taxon>
        <taxon>Bacillati</taxon>
        <taxon>Bacillota</taxon>
        <taxon>Clostridia</taxon>
        <taxon>Peptostreptococcales</taxon>
        <taxon>Caminicellaceae</taxon>
        <taxon>Maledivibacter</taxon>
    </lineage>
</organism>